<organism evidence="4">
    <name type="scientific">Nucleocytoviricota sp</name>
    <dbReference type="NCBI Taxonomy" id="2809609"/>
    <lineage>
        <taxon>Viruses</taxon>
        <taxon>Varidnaviria</taxon>
        <taxon>Bamfordvirae</taxon>
        <taxon>Nucleocytoviricota</taxon>
    </lineage>
</organism>
<dbReference type="InterPro" id="IPR051339">
    <property type="entry name" value="DnaJ_subfamily_B"/>
</dbReference>
<evidence type="ECO:0000313" key="3">
    <source>
        <dbReference type="EMBL" id="UZT28950.1"/>
    </source>
</evidence>
<reference evidence="4" key="1">
    <citation type="submission" date="2022-11" db="EMBL/GenBank/DDBJ databases">
        <title>Genomics discovery of giant fungal viruses from subsurface oceanic crustal fluids.</title>
        <authorList>
            <person name="Bhattacharjee A.S."/>
            <person name="Schulz F."/>
            <person name="Woyke T."/>
            <person name="Orcutt B.N."/>
            <person name="Matinez Martinez J."/>
        </authorList>
    </citation>
    <scope>NUCLEOTIDE SEQUENCE</scope>
    <source>
        <strain evidence="3">VSAG1.JdFR</strain>
        <strain evidence="4">VSAG8.JdFR</strain>
    </source>
</reference>
<dbReference type="GO" id="GO:0006457">
    <property type="term" value="P:protein folding"/>
    <property type="evidence" value="ECO:0007669"/>
    <property type="project" value="InterPro"/>
</dbReference>
<dbReference type="SUPFAM" id="SSF49493">
    <property type="entry name" value="HSP40/DnaJ peptide-binding domain"/>
    <property type="match status" value="2"/>
</dbReference>
<name>A0A9E8G4W4_9VIRU</name>
<dbReference type="Gene3D" id="2.60.260.20">
    <property type="entry name" value="Urease metallochaperone UreE, N-terminal domain"/>
    <property type="match status" value="2"/>
</dbReference>
<dbReference type="InterPro" id="IPR002939">
    <property type="entry name" value="DnaJ_C"/>
</dbReference>
<sequence length="279" mass="33298">MEINKCKELFNLNDNYTYNELQYNYNRLILKYHKDNNNDINFYENLKNNYNILLCNLNNLQNNNISTINNNNIKNLDNYKNQIQPVNNYINKKDIYEKENNYTTEYYYIDPINIELIINFEDAYIGCSKPITIQRIVNNYSVINKEIENYYLKIPKGVDDNEIIIIPKKGNCHNNNYGDIKVIIKLQNHNLFKRNGLDLYFEKNISLKESLLGFSFDLVFLNNKKYKINNDKILLNKQIIIKNLGFIRDDFNGNLIINFNIIFPENLTQIQKERLSEIL</sequence>
<proteinExistence type="predicted"/>
<evidence type="ECO:0000313" key="4">
    <source>
        <dbReference type="EMBL" id="UZT29094.1"/>
    </source>
</evidence>
<dbReference type="InterPro" id="IPR008971">
    <property type="entry name" value="HSP40/DnaJ_pept-bd"/>
</dbReference>
<evidence type="ECO:0000256" key="1">
    <source>
        <dbReference type="ARBA" id="ARBA00023186"/>
    </source>
</evidence>
<dbReference type="GO" id="GO:0051082">
    <property type="term" value="F:unfolded protein binding"/>
    <property type="evidence" value="ECO:0007669"/>
    <property type="project" value="InterPro"/>
</dbReference>
<dbReference type="InterPro" id="IPR036869">
    <property type="entry name" value="J_dom_sf"/>
</dbReference>
<feature type="domain" description="Chaperone DnaJ C-terminal" evidence="2">
    <location>
        <begin position="112"/>
        <end position="264"/>
    </location>
</feature>
<dbReference type="CDD" id="cd10747">
    <property type="entry name" value="DnaJ_C"/>
    <property type="match status" value="1"/>
</dbReference>
<protein>
    <submittedName>
        <fullName evidence="4">DnaJ C terminal domain protein</fullName>
    </submittedName>
</protein>
<evidence type="ECO:0000259" key="2">
    <source>
        <dbReference type="Pfam" id="PF01556"/>
    </source>
</evidence>
<dbReference type="Pfam" id="PF01556">
    <property type="entry name" value="DnaJ_C"/>
    <property type="match status" value="1"/>
</dbReference>
<dbReference type="SUPFAM" id="SSF46565">
    <property type="entry name" value="Chaperone J-domain"/>
    <property type="match status" value="1"/>
</dbReference>
<dbReference type="GO" id="GO:0051087">
    <property type="term" value="F:protein-folding chaperone binding"/>
    <property type="evidence" value="ECO:0007669"/>
    <property type="project" value="TreeGrafter"/>
</dbReference>
<dbReference type="EMBL" id="OP765584">
    <property type="protein sequence ID" value="UZT29094.1"/>
    <property type="molecule type" value="Genomic_DNA"/>
</dbReference>
<dbReference type="EMBL" id="OP765507">
    <property type="protein sequence ID" value="UZT28950.1"/>
    <property type="molecule type" value="Genomic_DNA"/>
</dbReference>
<dbReference type="PANTHER" id="PTHR24078">
    <property type="entry name" value="DNAJ HOMOLOG SUBFAMILY C MEMBER"/>
    <property type="match status" value="1"/>
</dbReference>
<dbReference type="PANTHER" id="PTHR24078:SF553">
    <property type="entry name" value="DNAJ HOMOLOG SUBFAMILY B MEMBER 5"/>
    <property type="match status" value="1"/>
</dbReference>
<keyword evidence="1" id="KW-0143">Chaperone</keyword>
<accession>A0A9E8G4W4</accession>